<dbReference type="InterPro" id="IPR050595">
    <property type="entry name" value="Bact_response_regulator"/>
</dbReference>
<dbReference type="Pfam" id="PF00072">
    <property type="entry name" value="Response_reg"/>
    <property type="match status" value="1"/>
</dbReference>
<dbReference type="InterPro" id="IPR001789">
    <property type="entry name" value="Sig_transdc_resp-reg_receiver"/>
</dbReference>
<dbReference type="SMART" id="SM00448">
    <property type="entry name" value="REC"/>
    <property type="match status" value="1"/>
</dbReference>
<dbReference type="PANTHER" id="PTHR44591:SF3">
    <property type="entry name" value="RESPONSE REGULATORY DOMAIN-CONTAINING PROTEIN"/>
    <property type="match status" value="1"/>
</dbReference>
<gene>
    <name evidence="3" type="ORF">MNBD_BACTEROID05-337</name>
</gene>
<dbReference type="EMBL" id="UOEN01000155">
    <property type="protein sequence ID" value="VAW13204.1"/>
    <property type="molecule type" value="Genomic_DNA"/>
</dbReference>
<dbReference type="GO" id="GO:0000160">
    <property type="term" value="P:phosphorelay signal transduction system"/>
    <property type="evidence" value="ECO:0007669"/>
    <property type="project" value="InterPro"/>
</dbReference>
<protein>
    <recommendedName>
        <fullName evidence="2">Response regulatory domain-containing protein</fullName>
    </recommendedName>
</protein>
<proteinExistence type="predicted"/>
<dbReference type="PROSITE" id="PS50110">
    <property type="entry name" value="RESPONSE_REGULATORY"/>
    <property type="match status" value="1"/>
</dbReference>
<dbReference type="Gene3D" id="3.40.50.2300">
    <property type="match status" value="1"/>
</dbReference>
<name>A0A3B0TXF3_9ZZZZ</name>
<dbReference type="SUPFAM" id="SSF52172">
    <property type="entry name" value="CheY-like"/>
    <property type="match status" value="1"/>
</dbReference>
<accession>A0A3B0TXF3</accession>
<reference evidence="3" key="1">
    <citation type="submission" date="2018-06" db="EMBL/GenBank/DDBJ databases">
        <authorList>
            <person name="Zhirakovskaya E."/>
        </authorList>
    </citation>
    <scope>NUCLEOTIDE SEQUENCE</scope>
</reference>
<dbReference type="AlphaFoldDB" id="A0A3B0TXF3"/>
<dbReference type="PANTHER" id="PTHR44591">
    <property type="entry name" value="STRESS RESPONSE REGULATOR PROTEIN 1"/>
    <property type="match status" value="1"/>
</dbReference>
<evidence type="ECO:0000256" key="1">
    <source>
        <dbReference type="ARBA" id="ARBA00022553"/>
    </source>
</evidence>
<keyword evidence="1" id="KW-0597">Phosphoprotein</keyword>
<organism evidence="3">
    <name type="scientific">hydrothermal vent metagenome</name>
    <dbReference type="NCBI Taxonomy" id="652676"/>
    <lineage>
        <taxon>unclassified sequences</taxon>
        <taxon>metagenomes</taxon>
        <taxon>ecological metagenomes</taxon>
    </lineage>
</organism>
<evidence type="ECO:0000259" key="2">
    <source>
        <dbReference type="PROSITE" id="PS50110"/>
    </source>
</evidence>
<dbReference type="InterPro" id="IPR011006">
    <property type="entry name" value="CheY-like_superfamily"/>
</dbReference>
<evidence type="ECO:0000313" key="3">
    <source>
        <dbReference type="EMBL" id="VAW13204.1"/>
    </source>
</evidence>
<feature type="domain" description="Response regulatory" evidence="2">
    <location>
        <begin position="5"/>
        <end position="122"/>
    </location>
</feature>
<sequence length="129" mass="14508">MINCKILIIDSHPVYMDKMIGFLRGLTFKDIYSASTGGRGIELVRVENPKLIIMSASLPDMDSLEVCKVIQKQTYGSVKIIVQTGLFVPEESIEQFKKYGANAVLPRKEKDLTLLQNTIEKLFLSVLKT</sequence>